<dbReference type="InterPro" id="IPR013655">
    <property type="entry name" value="PAS_fold_3"/>
</dbReference>
<dbReference type="Pfam" id="PF08448">
    <property type="entry name" value="PAS_4"/>
    <property type="match status" value="1"/>
</dbReference>
<evidence type="ECO:0000259" key="7">
    <source>
        <dbReference type="PROSITE" id="PS50113"/>
    </source>
</evidence>
<feature type="domain" description="PAC" evidence="7">
    <location>
        <begin position="1084"/>
        <end position="1136"/>
    </location>
</feature>
<reference evidence="10" key="1">
    <citation type="submission" date="2023-07" db="EMBL/GenBank/DDBJ databases">
        <title>The genome sequence of Rhodocytophaga aerolata KACC 12507.</title>
        <authorList>
            <person name="Zhang X."/>
        </authorList>
    </citation>
    <scope>NUCLEOTIDE SEQUENCE</scope>
    <source>
        <strain evidence="10">KACC 12507</strain>
    </source>
</reference>
<dbReference type="InterPro" id="IPR003594">
    <property type="entry name" value="HATPase_dom"/>
</dbReference>
<dbReference type="SMART" id="SM00138">
    <property type="entry name" value="MeTrc"/>
    <property type="match status" value="1"/>
</dbReference>
<keyword evidence="3" id="KW-0145">Chemotaxis</keyword>
<comment type="catalytic activity">
    <reaction evidence="1">
        <text>ATP + protein L-histidine = ADP + protein N-phospho-L-histidine.</text>
        <dbReference type="EC" id="2.7.13.3"/>
    </reaction>
</comment>
<dbReference type="SMART" id="SM00091">
    <property type="entry name" value="PAS"/>
    <property type="match status" value="2"/>
</dbReference>
<dbReference type="InterPro" id="IPR035965">
    <property type="entry name" value="PAS-like_dom_sf"/>
</dbReference>
<dbReference type="InterPro" id="IPR035909">
    <property type="entry name" value="CheB_C"/>
</dbReference>
<keyword evidence="3" id="KW-0378">Hydrolase</keyword>
<dbReference type="PROSITE" id="PS50113">
    <property type="entry name" value="PAC"/>
    <property type="match status" value="1"/>
</dbReference>
<dbReference type="PROSITE" id="PS50109">
    <property type="entry name" value="HIS_KIN"/>
    <property type="match status" value="1"/>
</dbReference>
<accession>A0ABT8R6J9</accession>
<dbReference type="CDD" id="cd16434">
    <property type="entry name" value="CheB-CheR_fusion"/>
    <property type="match status" value="1"/>
</dbReference>
<dbReference type="InterPro" id="IPR013656">
    <property type="entry name" value="PAS_4"/>
</dbReference>
<keyword evidence="4" id="KW-0175">Coiled coil</keyword>
<dbReference type="Pfam" id="PF13596">
    <property type="entry name" value="PAS_10"/>
    <property type="match status" value="1"/>
</dbReference>
<dbReference type="PANTHER" id="PTHR24422:SF27">
    <property type="entry name" value="PROTEIN-GLUTAMATE O-METHYLTRANSFERASE"/>
    <property type="match status" value="1"/>
</dbReference>
<feature type="coiled-coil region" evidence="4">
    <location>
        <begin position="661"/>
        <end position="723"/>
    </location>
</feature>
<evidence type="ECO:0000256" key="4">
    <source>
        <dbReference type="SAM" id="Coils"/>
    </source>
</evidence>
<evidence type="ECO:0000256" key="1">
    <source>
        <dbReference type="ARBA" id="ARBA00000085"/>
    </source>
</evidence>
<evidence type="ECO:0000259" key="9">
    <source>
        <dbReference type="PROSITE" id="PS50123"/>
    </source>
</evidence>
<name>A0ABT8R6J9_9BACT</name>
<comment type="caution">
    <text evidence="10">The sequence shown here is derived from an EMBL/GenBank/DDBJ whole genome shotgun (WGS) entry which is preliminary data.</text>
</comment>
<gene>
    <name evidence="10" type="ORF">Q0590_15740</name>
</gene>
<feature type="active site" evidence="3">
    <location>
        <position position="57"/>
    </location>
</feature>
<feature type="active site" evidence="3">
    <location>
        <position position="30"/>
    </location>
</feature>
<evidence type="ECO:0000313" key="10">
    <source>
        <dbReference type="EMBL" id="MDO1447723.1"/>
    </source>
</evidence>
<dbReference type="InterPro" id="IPR029063">
    <property type="entry name" value="SAM-dependent_MTases_sf"/>
</dbReference>
<dbReference type="Gene3D" id="1.10.287.130">
    <property type="match status" value="1"/>
</dbReference>
<proteinExistence type="predicted"/>
<evidence type="ECO:0000259" key="5">
    <source>
        <dbReference type="PROSITE" id="PS50109"/>
    </source>
</evidence>
<feature type="coiled-coil region" evidence="4">
    <location>
        <begin position="966"/>
        <end position="1011"/>
    </location>
</feature>
<dbReference type="Proteomes" id="UP001168528">
    <property type="component" value="Unassembled WGS sequence"/>
</dbReference>
<dbReference type="InterPro" id="IPR005467">
    <property type="entry name" value="His_kinase_dom"/>
</dbReference>
<dbReference type="SUPFAM" id="SSF47757">
    <property type="entry name" value="Chemotaxis receptor methyltransferase CheR, N-terminal domain"/>
    <property type="match status" value="1"/>
</dbReference>
<evidence type="ECO:0000313" key="11">
    <source>
        <dbReference type="Proteomes" id="UP001168528"/>
    </source>
</evidence>
<dbReference type="PROSITE" id="PS50123">
    <property type="entry name" value="CHER"/>
    <property type="match status" value="1"/>
</dbReference>
<dbReference type="SUPFAM" id="SSF53335">
    <property type="entry name" value="S-adenosyl-L-methionine-dependent methyltransferases"/>
    <property type="match status" value="1"/>
</dbReference>
<dbReference type="PANTHER" id="PTHR24422">
    <property type="entry name" value="CHEMOTAXIS PROTEIN METHYLTRANSFERASE"/>
    <property type="match status" value="1"/>
</dbReference>
<dbReference type="Pfam" id="PF03705">
    <property type="entry name" value="CheR_N"/>
    <property type="match status" value="1"/>
</dbReference>
<evidence type="ECO:0000256" key="2">
    <source>
        <dbReference type="ARBA" id="ARBA00012438"/>
    </source>
</evidence>
<dbReference type="PROSITE" id="PS50112">
    <property type="entry name" value="PAS"/>
    <property type="match status" value="1"/>
</dbReference>
<dbReference type="RefSeq" id="WP_302038527.1">
    <property type="nucleotide sequence ID" value="NZ_JAUKPO010000008.1"/>
</dbReference>
<dbReference type="Gene3D" id="3.40.50.180">
    <property type="entry name" value="Methylesterase CheB, C-terminal domain"/>
    <property type="match status" value="1"/>
</dbReference>
<dbReference type="InterPro" id="IPR022641">
    <property type="entry name" value="CheR_N"/>
</dbReference>
<dbReference type="Gene3D" id="3.30.450.20">
    <property type="entry name" value="PAS domain"/>
    <property type="match status" value="3"/>
</dbReference>
<dbReference type="Gene3D" id="3.40.50.150">
    <property type="entry name" value="Vaccinia Virus protein VP39"/>
    <property type="match status" value="1"/>
</dbReference>
<dbReference type="SUPFAM" id="SSF47384">
    <property type="entry name" value="Homodimeric domain of signal transducing histidine kinase"/>
    <property type="match status" value="1"/>
</dbReference>
<dbReference type="InterPro" id="IPR003661">
    <property type="entry name" value="HisK_dim/P_dom"/>
</dbReference>
<feature type="domain" description="PAS" evidence="6">
    <location>
        <begin position="1008"/>
        <end position="1080"/>
    </location>
</feature>
<dbReference type="SUPFAM" id="SSF55874">
    <property type="entry name" value="ATPase domain of HSP90 chaperone/DNA topoisomerase II/histidine kinase"/>
    <property type="match status" value="1"/>
</dbReference>
<sequence>MEKKASSEKEVAINTRNTNRLHYIVGIGASAGGLEAIHELFDNMPPDTNFSFIIVQHLSPDYKSLMAELLSKHTQMKVSEAEDDVLVKPNCVYVIPSKKLMTLRHGKLRLTEKKTAAIPNNAIDVFLHSLAEEQGDRAIAIILSGTGTDGTRGIDSIKKTGGIVVVQDPATAKFDGMPNSAIASGNIDLILPPELMPEEIFKFIKQGRLLRYFDNQPVNAEEACIGEILALVRINTSNDFTAYKLHTIKRRIMRRMVQQDIPSLTAYLDFLRINPAEVETLSKDFLIGVTKFFRDTEAWEVIRKQVLPAIIDNKTINDQVKIWVAACSTGEEAYTLAILIKEYLVKQKLELNVKIFATDIDKHAVEFAAKGIYNNNISKDISPERLNNFFTKEGSKYLINQHIRKMVIFANHDIIKDPPYSKIDLVSCRNMLIYMNPGLQKRILSTFHFSLNISGYLFLGTSENPGDLASELEEVSRKWKVYKNVRPSQNFVMDSLVPAYHGANKELNKAVANKTSKLTVNNQLTEMFNDVLAEEFGYAGILVNESNDLIQAVGEYKKYLNLPEKRLHFNLLKLVPEDLSVALGVGLRKALKNDKKITINRVRWKDKNNIRFVNMVIKPFLLSRESSLKYLFILFYEDSKRQVLPEETETSTRNVADLEYFKDLEIELKETKAHLHAAVEELETSNEELQSSNEELISSNEELQSTNEELQSLNEELHTVNTEHQLKIKELIELNDDLNNYFRSTEIGQIFVDSNLVIRKYTPAIINQINIIETDIGRPINHFSYNLKYTSLVRDIKQVIKDSKSIEREVELMDGRFYLMRILPYIRLDRKTDGVVITFVDITTLKNLNLIISSVLNSSLNGIMAFKSIRDKSNKIIDFEWVLANDSSEQLLERSKGTLVGKRLLQQMPGNREEGLFDKYVEVVETGKALHLEHFYDHEGIKTWFETVAIKMEDGLAITFADISEKKEAEERLLRAYEDVKQAEVNLINLNNELEKRVQDRTRELSLSEERFRLVSLATNDVIWDWNLVSNEFWWSNSLQNMLGHNPEAMEKGIESWYNRLHPDDKERVIEGINHVINLGGNQWSDEFRYMKADGKYAYLFGRGYVLQNEYGIPYRMLGSLVDLTNLKKVQDELERTNQDLVKINEDLDNFVYTASHDLRAPIINLDGLLKNLGKHLNTESQDVNFILDLMKTTIDKFKNTINDLTDISRIQRNKQEDVRWIDLSELTEDIFVNIRDMLISSKADVQIDFSECKKIKFSKKNLYSILFNLMSNAIKYRSPERPPQVKVKTKLIDGYVLLSVEDNGLGISEKHIKNLFTMFKRFHDHVDGSGVGLYIVKRIIENAGGSIEVESHLGKGTTFYVYLPRTVEAR</sequence>
<dbReference type="InterPro" id="IPR000700">
    <property type="entry name" value="PAS-assoc_C"/>
</dbReference>
<feature type="domain" description="Histidine kinase" evidence="5">
    <location>
        <begin position="1154"/>
        <end position="1368"/>
    </location>
</feature>
<dbReference type="PROSITE" id="PS50122">
    <property type="entry name" value="CHEB"/>
    <property type="match status" value="1"/>
</dbReference>
<dbReference type="Pfam" id="PF01339">
    <property type="entry name" value="CheB_methylest"/>
    <property type="match status" value="1"/>
</dbReference>
<evidence type="ECO:0000256" key="3">
    <source>
        <dbReference type="PROSITE-ProRule" id="PRU00050"/>
    </source>
</evidence>
<protein>
    <recommendedName>
        <fullName evidence="2">histidine kinase</fullName>
        <ecNumber evidence="2">2.7.13.3</ecNumber>
    </recommendedName>
</protein>
<dbReference type="Gene3D" id="3.30.565.10">
    <property type="entry name" value="Histidine kinase-like ATPase, C-terminal domain"/>
    <property type="match status" value="1"/>
</dbReference>
<feature type="active site" evidence="3">
    <location>
        <position position="149"/>
    </location>
</feature>
<organism evidence="10 11">
    <name type="scientific">Rhodocytophaga aerolata</name>
    <dbReference type="NCBI Taxonomy" id="455078"/>
    <lineage>
        <taxon>Bacteria</taxon>
        <taxon>Pseudomonadati</taxon>
        <taxon>Bacteroidota</taxon>
        <taxon>Cytophagia</taxon>
        <taxon>Cytophagales</taxon>
        <taxon>Rhodocytophagaceae</taxon>
        <taxon>Rhodocytophaga</taxon>
    </lineage>
</organism>
<keyword evidence="11" id="KW-1185">Reference proteome</keyword>
<dbReference type="Pfam" id="PF02518">
    <property type="entry name" value="HATPase_c"/>
    <property type="match status" value="1"/>
</dbReference>
<dbReference type="EC" id="2.7.13.3" evidence="2"/>
<dbReference type="InterPro" id="IPR036097">
    <property type="entry name" value="HisK_dim/P_sf"/>
</dbReference>
<dbReference type="InterPro" id="IPR000673">
    <property type="entry name" value="Sig_transdc_resp-reg_Me-estase"/>
</dbReference>
<dbReference type="PRINTS" id="PR00996">
    <property type="entry name" value="CHERMTFRASE"/>
</dbReference>
<dbReference type="EMBL" id="JAUKPO010000008">
    <property type="protein sequence ID" value="MDO1447723.1"/>
    <property type="molecule type" value="Genomic_DNA"/>
</dbReference>
<dbReference type="CDD" id="cd00082">
    <property type="entry name" value="HisKA"/>
    <property type="match status" value="1"/>
</dbReference>
<evidence type="ECO:0000259" key="8">
    <source>
        <dbReference type="PROSITE" id="PS50122"/>
    </source>
</evidence>
<dbReference type="InterPro" id="IPR000014">
    <property type="entry name" value="PAS"/>
</dbReference>
<dbReference type="InterPro" id="IPR000780">
    <property type="entry name" value="CheR_MeTrfase"/>
</dbReference>
<evidence type="ECO:0000259" key="6">
    <source>
        <dbReference type="PROSITE" id="PS50112"/>
    </source>
</evidence>
<dbReference type="InterPro" id="IPR022642">
    <property type="entry name" value="CheR_C"/>
</dbReference>
<dbReference type="SUPFAM" id="SSF52738">
    <property type="entry name" value="Methylesterase CheB, C-terminal domain"/>
    <property type="match status" value="1"/>
</dbReference>
<dbReference type="SUPFAM" id="SSF55785">
    <property type="entry name" value="PYP-like sensor domain (PAS domain)"/>
    <property type="match status" value="2"/>
</dbReference>
<dbReference type="InterPro" id="IPR050903">
    <property type="entry name" value="Bact_Chemotaxis_MeTrfase"/>
</dbReference>
<dbReference type="CDD" id="cd00130">
    <property type="entry name" value="PAS"/>
    <property type="match status" value="1"/>
</dbReference>
<feature type="domain" description="CheR-type methyltransferase" evidence="9">
    <location>
        <begin position="213"/>
        <end position="463"/>
    </location>
</feature>
<dbReference type="SMART" id="SM00387">
    <property type="entry name" value="HATPase_c"/>
    <property type="match status" value="1"/>
</dbReference>
<dbReference type="Pfam" id="PF08447">
    <property type="entry name" value="PAS_3"/>
    <property type="match status" value="1"/>
</dbReference>
<dbReference type="InterPro" id="IPR036890">
    <property type="entry name" value="HATPase_C_sf"/>
</dbReference>
<feature type="domain" description="CheB-type methylesterase" evidence="8">
    <location>
        <begin position="24"/>
        <end position="207"/>
    </location>
</feature>
<dbReference type="Pfam" id="PF01739">
    <property type="entry name" value="CheR"/>
    <property type="match status" value="1"/>
</dbReference>